<keyword evidence="2" id="KW-1003">Cell membrane</keyword>
<evidence type="ECO:0000256" key="1">
    <source>
        <dbReference type="ARBA" id="ARBA00004651"/>
    </source>
</evidence>
<feature type="transmembrane region" description="Helical" evidence="6">
    <location>
        <begin position="111"/>
        <end position="134"/>
    </location>
</feature>
<dbReference type="RefSeq" id="WP_110886109.1">
    <property type="nucleotide sequence ID" value="NZ_QJSX01000004.1"/>
</dbReference>
<dbReference type="AlphaFoldDB" id="A0A318S9U6"/>
<evidence type="ECO:0000256" key="5">
    <source>
        <dbReference type="ARBA" id="ARBA00023136"/>
    </source>
</evidence>
<gene>
    <name evidence="7" type="ORF">DES52_104282</name>
</gene>
<dbReference type="PANTHER" id="PTHR30086:SF20">
    <property type="entry name" value="ARGININE EXPORTER PROTEIN ARGO-RELATED"/>
    <property type="match status" value="1"/>
</dbReference>
<feature type="transmembrane region" description="Helical" evidence="6">
    <location>
        <begin position="70"/>
        <end position="91"/>
    </location>
</feature>
<dbReference type="GO" id="GO:0005886">
    <property type="term" value="C:plasma membrane"/>
    <property type="evidence" value="ECO:0007669"/>
    <property type="project" value="UniProtKB-SubCell"/>
</dbReference>
<feature type="transmembrane region" description="Helical" evidence="6">
    <location>
        <begin position="176"/>
        <end position="198"/>
    </location>
</feature>
<feature type="transmembrane region" description="Helical" evidence="6">
    <location>
        <begin position="146"/>
        <end position="170"/>
    </location>
</feature>
<keyword evidence="4 6" id="KW-1133">Transmembrane helix</keyword>
<dbReference type="GO" id="GO:0015171">
    <property type="term" value="F:amino acid transmembrane transporter activity"/>
    <property type="evidence" value="ECO:0007669"/>
    <property type="project" value="TreeGrafter"/>
</dbReference>
<keyword evidence="8" id="KW-1185">Reference proteome</keyword>
<protein>
    <submittedName>
        <fullName evidence="7">L-lysine exporter family protein LysE/ArgO</fullName>
    </submittedName>
</protein>
<keyword evidence="3 6" id="KW-0812">Transmembrane</keyword>
<comment type="subcellular location">
    <subcellularLocation>
        <location evidence="1">Cell membrane</location>
        <topology evidence="1">Multi-pass membrane protein</topology>
    </subcellularLocation>
</comment>
<dbReference type="Proteomes" id="UP000248326">
    <property type="component" value="Unassembled WGS sequence"/>
</dbReference>
<reference evidence="7 8" key="1">
    <citation type="submission" date="2018-06" db="EMBL/GenBank/DDBJ databases">
        <title>Genomic Encyclopedia of Type Strains, Phase IV (KMG-IV): sequencing the most valuable type-strain genomes for metagenomic binning, comparative biology and taxonomic classification.</title>
        <authorList>
            <person name="Goeker M."/>
        </authorList>
    </citation>
    <scope>NUCLEOTIDE SEQUENCE [LARGE SCALE GENOMIC DNA]</scope>
    <source>
        <strain evidence="7 8">DSM 18048</strain>
    </source>
</reference>
<evidence type="ECO:0000256" key="4">
    <source>
        <dbReference type="ARBA" id="ARBA00022989"/>
    </source>
</evidence>
<dbReference type="EMBL" id="QJSX01000004">
    <property type="protein sequence ID" value="PYE55008.1"/>
    <property type="molecule type" value="Genomic_DNA"/>
</dbReference>
<evidence type="ECO:0000256" key="6">
    <source>
        <dbReference type="SAM" id="Phobius"/>
    </source>
</evidence>
<feature type="transmembrane region" description="Helical" evidence="6">
    <location>
        <begin position="39"/>
        <end position="63"/>
    </location>
</feature>
<dbReference type="PANTHER" id="PTHR30086">
    <property type="entry name" value="ARGININE EXPORTER PROTEIN ARGO"/>
    <property type="match status" value="1"/>
</dbReference>
<evidence type="ECO:0000313" key="7">
    <source>
        <dbReference type="EMBL" id="PYE55008.1"/>
    </source>
</evidence>
<dbReference type="OrthoDB" id="5638726at2"/>
<dbReference type="InterPro" id="IPR001123">
    <property type="entry name" value="LeuE-type"/>
</dbReference>
<evidence type="ECO:0000256" key="2">
    <source>
        <dbReference type="ARBA" id="ARBA00022475"/>
    </source>
</evidence>
<proteinExistence type="predicted"/>
<comment type="caution">
    <text evidence="7">The sequence shown here is derived from an EMBL/GenBank/DDBJ whole genome shotgun (WGS) entry which is preliminary data.</text>
</comment>
<keyword evidence="5 6" id="KW-0472">Membrane</keyword>
<organism evidence="7 8">
    <name type="scientific">Deinococcus yavapaiensis KR-236</name>
    <dbReference type="NCBI Taxonomy" id="694435"/>
    <lineage>
        <taxon>Bacteria</taxon>
        <taxon>Thermotogati</taxon>
        <taxon>Deinococcota</taxon>
        <taxon>Deinococci</taxon>
        <taxon>Deinococcales</taxon>
        <taxon>Deinococcaceae</taxon>
        <taxon>Deinococcus</taxon>
    </lineage>
</organism>
<accession>A0A318S9U6</accession>
<evidence type="ECO:0000313" key="8">
    <source>
        <dbReference type="Proteomes" id="UP000248326"/>
    </source>
</evidence>
<evidence type="ECO:0000256" key="3">
    <source>
        <dbReference type="ARBA" id="ARBA00022692"/>
    </source>
</evidence>
<dbReference type="Pfam" id="PF01810">
    <property type="entry name" value="LysE"/>
    <property type="match status" value="1"/>
</dbReference>
<name>A0A318S9U6_9DEIO</name>
<sequence>MRALLEGLLLGFGLIVAIGPQNAFVLRAGLRRRHAYVAALVSSLGDVALITVGVLGIGSLLAASPLLVRLATIGGALFLAWYGVGALRSALQPGRVDLDGNAPTSARDVALAAAGFSLLNFHAILDTVVLLGTVSARFEGPPRAEFAVGAMLASVTWFFALAFVASRLAFLFARPAAWRVLDFFVATVMFALAARLLLAA</sequence>